<dbReference type="InterPro" id="IPR029033">
    <property type="entry name" value="His_PPase_superfam"/>
</dbReference>
<dbReference type="Proteomes" id="UP000011083">
    <property type="component" value="Unassembled WGS sequence"/>
</dbReference>
<dbReference type="KEGG" id="acan:ACA1_275730"/>
<accession>L8GQD4</accession>
<keyword evidence="3" id="KW-1185">Reference proteome</keyword>
<evidence type="ECO:0000313" key="3">
    <source>
        <dbReference type="Proteomes" id="UP000011083"/>
    </source>
</evidence>
<protein>
    <submittedName>
        <fullName evidence="2">Phosphoglycerate mutase family domain containing protein</fullName>
    </submittedName>
</protein>
<dbReference type="GO" id="GO:0005737">
    <property type="term" value="C:cytoplasm"/>
    <property type="evidence" value="ECO:0007669"/>
    <property type="project" value="TreeGrafter"/>
</dbReference>
<dbReference type="InterPro" id="IPR013078">
    <property type="entry name" value="His_Pase_superF_clade-1"/>
</dbReference>
<dbReference type="PANTHER" id="PTHR48100">
    <property type="entry name" value="BROAD-SPECIFICITY PHOSPHATASE YOR283W-RELATED"/>
    <property type="match status" value="1"/>
</dbReference>
<gene>
    <name evidence="2" type="ORF">ACA1_275730</name>
</gene>
<dbReference type="PANTHER" id="PTHR48100:SF1">
    <property type="entry name" value="HISTIDINE PHOSPHATASE FAMILY PROTEIN-RELATED"/>
    <property type="match status" value="1"/>
</dbReference>
<evidence type="ECO:0000256" key="1">
    <source>
        <dbReference type="SAM" id="MobiDB-lite"/>
    </source>
</evidence>
<dbReference type="RefSeq" id="XP_004337412.1">
    <property type="nucleotide sequence ID" value="XM_004337364.1"/>
</dbReference>
<dbReference type="Pfam" id="PF00300">
    <property type="entry name" value="His_Phos_1"/>
    <property type="match status" value="1"/>
</dbReference>
<dbReference type="AlphaFoldDB" id="L8GQD4"/>
<dbReference type="GeneID" id="14916048"/>
<evidence type="ECO:0000313" key="2">
    <source>
        <dbReference type="EMBL" id="ELR15399.1"/>
    </source>
</evidence>
<feature type="region of interest" description="Disordered" evidence="1">
    <location>
        <begin position="190"/>
        <end position="219"/>
    </location>
</feature>
<dbReference type="InterPro" id="IPR050275">
    <property type="entry name" value="PGM_Phosphatase"/>
</dbReference>
<dbReference type="OrthoDB" id="496981at2759"/>
<sequence>MADVKVVHFIRHGEAEHNVAARRHGCQEYRNWAYLDAPLTEKGRGQAREAQKVVLAQMKPQVVLVSPLTRTLQTAEEVFQPLMDSSEGKPRFEVCEGVRERIGHHPCDKRRTVSELKPQFPQFSFDAILDEDDCLWSEAREPTEDILQRAKAFLEVLRQRSENCIGVVSHSAFLTAMFVVLTTECGLRSDGPDGPPDITSASSPDAVANGGPMNGESKPYFANGEVKTVVILPHSS</sequence>
<proteinExistence type="predicted"/>
<dbReference type="CDD" id="cd07067">
    <property type="entry name" value="HP_PGM_like"/>
    <property type="match status" value="1"/>
</dbReference>
<dbReference type="OMA" id="RETFDCH"/>
<dbReference type="SUPFAM" id="SSF53254">
    <property type="entry name" value="Phosphoglycerate mutase-like"/>
    <property type="match status" value="1"/>
</dbReference>
<organism evidence="2 3">
    <name type="scientific">Acanthamoeba castellanii (strain ATCC 30010 / Neff)</name>
    <dbReference type="NCBI Taxonomy" id="1257118"/>
    <lineage>
        <taxon>Eukaryota</taxon>
        <taxon>Amoebozoa</taxon>
        <taxon>Discosea</taxon>
        <taxon>Longamoebia</taxon>
        <taxon>Centramoebida</taxon>
        <taxon>Acanthamoebidae</taxon>
        <taxon>Acanthamoeba</taxon>
    </lineage>
</organism>
<dbReference type="Gene3D" id="3.40.50.1240">
    <property type="entry name" value="Phosphoglycerate mutase-like"/>
    <property type="match status" value="1"/>
</dbReference>
<name>L8GQD4_ACACF</name>
<dbReference type="SMART" id="SM00855">
    <property type="entry name" value="PGAM"/>
    <property type="match status" value="1"/>
</dbReference>
<reference evidence="2 3" key="1">
    <citation type="journal article" date="2013" name="Genome Biol.">
        <title>Genome of Acanthamoeba castellanii highlights extensive lateral gene transfer and early evolution of tyrosine kinase signaling.</title>
        <authorList>
            <person name="Clarke M."/>
            <person name="Lohan A.J."/>
            <person name="Liu B."/>
            <person name="Lagkouvardos I."/>
            <person name="Roy S."/>
            <person name="Zafar N."/>
            <person name="Bertelli C."/>
            <person name="Schilde C."/>
            <person name="Kianianmomeni A."/>
            <person name="Burglin T.R."/>
            <person name="Frech C."/>
            <person name="Turcotte B."/>
            <person name="Kopec K.O."/>
            <person name="Synnott J.M."/>
            <person name="Choo C."/>
            <person name="Paponov I."/>
            <person name="Finkler A."/>
            <person name="Soon Heng Tan C."/>
            <person name="Hutchins A.P."/>
            <person name="Weinmeier T."/>
            <person name="Rattei T."/>
            <person name="Chu J.S."/>
            <person name="Gimenez G."/>
            <person name="Irimia M."/>
            <person name="Rigden D.J."/>
            <person name="Fitzpatrick D.A."/>
            <person name="Lorenzo-Morales J."/>
            <person name="Bateman A."/>
            <person name="Chiu C.H."/>
            <person name="Tang P."/>
            <person name="Hegemann P."/>
            <person name="Fromm H."/>
            <person name="Raoult D."/>
            <person name="Greub G."/>
            <person name="Miranda-Saavedra D."/>
            <person name="Chen N."/>
            <person name="Nash P."/>
            <person name="Ginger M.L."/>
            <person name="Horn M."/>
            <person name="Schaap P."/>
            <person name="Caler L."/>
            <person name="Loftus B."/>
        </authorList>
    </citation>
    <scope>NUCLEOTIDE SEQUENCE [LARGE SCALE GENOMIC DNA]</scope>
    <source>
        <strain evidence="2 3">Neff</strain>
    </source>
</reference>
<dbReference type="VEuPathDB" id="AmoebaDB:ACA1_275730"/>
<dbReference type="EMBL" id="KB008032">
    <property type="protein sequence ID" value="ELR15399.1"/>
    <property type="molecule type" value="Genomic_DNA"/>
</dbReference>
<dbReference type="GO" id="GO:0016791">
    <property type="term" value="F:phosphatase activity"/>
    <property type="evidence" value="ECO:0007669"/>
    <property type="project" value="TreeGrafter"/>
</dbReference>